<dbReference type="InterPro" id="IPR000485">
    <property type="entry name" value="AsnC-type_HTH_dom"/>
</dbReference>
<protein>
    <submittedName>
        <fullName evidence="5">ArsR family transcriptional regulator</fullName>
    </submittedName>
</protein>
<dbReference type="Gene3D" id="3.30.70.920">
    <property type="match status" value="1"/>
</dbReference>
<dbReference type="PANTHER" id="PTHR30154:SF34">
    <property type="entry name" value="TRANSCRIPTIONAL REGULATOR AZLB"/>
    <property type="match status" value="1"/>
</dbReference>
<reference evidence="5 6" key="1">
    <citation type="submission" date="2016-01" db="EMBL/GenBank/DDBJ databases">
        <authorList>
            <person name="Oliw E.H."/>
        </authorList>
    </citation>
    <scope>NUCLEOTIDE SEQUENCE [LARGE SCALE GENOMIC DNA]</scope>
    <source>
        <strain evidence="5 6">FRB97</strain>
    </source>
</reference>
<dbReference type="GO" id="GO:0043565">
    <property type="term" value="F:sequence-specific DNA binding"/>
    <property type="evidence" value="ECO:0007669"/>
    <property type="project" value="InterPro"/>
</dbReference>
<dbReference type="RefSeq" id="WP_095847236.1">
    <property type="nucleotide sequence ID" value="NZ_CP014136.1"/>
</dbReference>
<accession>A0A250B3Z2</accession>
<evidence type="ECO:0000313" key="6">
    <source>
        <dbReference type="Proteomes" id="UP000217182"/>
    </source>
</evidence>
<dbReference type="Proteomes" id="UP000217182">
    <property type="component" value="Chromosome"/>
</dbReference>
<keyword evidence="6" id="KW-1185">Reference proteome</keyword>
<dbReference type="OrthoDB" id="166264at2"/>
<dbReference type="InterPro" id="IPR019887">
    <property type="entry name" value="Tscrpt_reg_AsnC/Lrp_C"/>
</dbReference>
<name>A0A250B3Z2_9GAMM</name>
<organism evidence="5 6">
    <name type="scientific">Gibbsiella quercinecans</name>
    <dbReference type="NCBI Taxonomy" id="929813"/>
    <lineage>
        <taxon>Bacteria</taxon>
        <taxon>Pseudomonadati</taxon>
        <taxon>Pseudomonadota</taxon>
        <taxon>Gammaproteobacteria</taxon>
        <taxon>Enterobacterales</taxon>
        <taxon>Yersiniaceae</taxon>
        <taxon>Gibbsiella</taxon>
    </lineage>
</organism>
<evidence type="ECO:0000256" key="2">
    <source>
        <dbReference type="ARBA" id="ARBA00023125"/>
    </source>
</evidence>
<dbReference type="PRINTS" id="PR00033">
    <property type="entry name" value="HTHASNC"/>
</dbReference>
<evidence type="ECO:0000256" key="3">
    <source>
        <dbReference type="ARBA" id="ARBA00023163"/>
    </source>
</evidence>
<evidence type="ECO:0000256" key="1">
    <source>
        <dbReference type="ARBA" id="ARBA00023015"/>
    </source>
</evidence>
<dbReference type="Pfam" id="PF01037">
    <property type="entry name" value="AsnC_trans_reg"/>
    <property type="match status" value="1"/>
</dbReference>
<keyword evidence="2" id="KW-0238">DNA-binding</keyword>
<dbReference type="EMBL" id="CP014136">
    <property type="protein sequence ID" value="ATA20652.1"/>
    <property type="molecule type" value="Genomic_DNA"/>
</dbReference>
<dbReference type="Pfam" id="PF13412">
    <property type="entry name" value="HTH_24"/>
    <property type="match status" value="1"/>
</dbReference>
<dbReference type="InterPro" id="IPR036388">
    <property type="entry name" value="WH-like_DNA-bd_sf"/>
</dbReference>
<dbReference type="SUPFAM" id="SSF54909">
    <property type="entry name" value="Dimeric alpha+beta barrel"/>
    <property type="match status" value="1"/>
</dbReference>
<dbReference type="PROSITE" id="PS00519">
    <property type="entry name" value="HTH_ASNC_1"/>
    <property type="match status" value="1"/>
</dbReference>
<proteinExistence type="predicted"/>
<dbReference type="InterPro" id="IPR019885">
    <property type="entry name" value="Tscrpt_reg_HTH_AsnC-type_CS"/>
</dbReference>
<evidence type="ECO:0000313" key="5">
    <source>
        <dbReference type="EMBL" id="ATA20652.1"/>
    </source>
</evidence>
<dbReference type="GO" id="GO:0005829">
    <property type="term" value="C:cytosol"/>
    <property type="evidence" value="ECO:0007669"/>
    <property type="project" value="TreeGrafter"/>
</dbReference>
<dbReference type="Gene3D" id="1.10.10.10">
    <property type="entry name" value="Winged helix-like DNA-binding domain superfamily/Winged helix DNA-binding domain"/>
    <property type="match status" value="1"/>
</dbReference>
<gene>
    <name evidence="5" type="ORF">AWC35_15605</name>
</gene>
<feature type="domain" description="HTH asnC-type" evidence="4">
    <location>
        <begin position="4"/>
        <end position="65"/>
    </location>
</feature>
<dbReference type="AlphaFoldDB" id="A0A250B3Z2"/>
<dbReference type="SUPFAM" id="SSF46785">
    <property type="entry name" value="Winged helix' DNA-binding domain"/>
    <property type="match status" value="1"/>
</dbReference>
<dbReference type="PANTHER" id="PTHR30154">
    <property type="entry name" value="LEUCINE-RESPONSIVE REGULATORY PROTEIN"/>
    <property type="match status" value="1"/>
</dbReference>
<dbReference type="SMART" id="SM00344">
    <property type="entry name" value="HTH_ASNC"/>
    <property type="match status" value="1"/>
</dbReference>
<dbReference type="InterPro" id="IPR019888">
    <property type="entry name" value="Tscrpt_reg_AsnC-like"/>
</dbReference>
<evidence type="ECO:0000259" key="4">
    <source>
        <dbReference type="PROSITE" id="PS50956"/>
    </source>
</evidence>
<dbReference type="KEGG" id="gqu:AWC35_15605"/>
<dbReference type="InterPro" id="IPR011008">
    <property type="entry name" value="Dimeric_a/b-barrel"/>
</dbReference>
<dbReference type="GO" id="GO:0043200">
    <property type="term" value="P:response to amino acid"/>
    <property type="evidence" value="ECO:0007669"/>
    <property type="project" value="TreeGrafter"/>
</dbReference>
<keyword evidence="1" id="KW-0805">Transcription regulation</keyword>
<keyword evidence="3" id="KW-0804">Transcription</keyword>
<sequence>MRKLDKTDINILNKLQENAKITHAELAKAVNLSTTPCFNRVKALEELGLFRQQVTLLSPERLGLRVNVFIHVSLDRQIEEALQRFEQAIAERPEVMECYLMSGDADYLLRVLVNNINEIESFIINHLTRIPGVANIRSSFALKQVRYKTALPLPAEGMWLQQD</sequence>
<dbReference type="PROSITE" id="PS50956">
    <property type="entry name" value="HTH_ASNC_2"/>
    <property type="match status" value="1"/>
</dbReference>
<dbReference type="InterPro" id="IPR036390">
    <property type="entry name" value="WH_DNA-bd_sf"/>
</dbReference>